<dbReference type="AlphaFoldDB" id="A0AA41Q7M9"/>
<dbReference type="Proteomes" id="UP001165378">
    <property type="component" value="Unassembled WGS sequence"/>
</dbReference>
<evidence type="ECO:0000313" key="4">
    <source>
        <dbReference type="Proteomes" id="UP001165378"/>
    </source>
</evidence>
<keyword evidence="4" id="KW-1185">Reference proteome</keyword>
<evidence type="ECO:0000259" key="2">
    <source>
        <dbReference type="Pfam" id="PF12158"/>
    </source>
</evidence>
<dbReference type="EMBL" id="JAKFHA010000038">
    <property type="protein sequence ID" value="MCF2532747.1"/>
    <property type="molecule type" value="Genomic_DNA"/>
</dbReference>
<evidence type="ECO:0000256" key="1">
    <source>
        <dbReference type="SAM" id="Phobius"/>
    </source>
</evidence>
<accession>A0AA41Q7M9</accession>
<comment type="caution">
    <text evidence="3">The sequence shown here is derived from an EMBL/GenBank/DDBJ whole genome shotgun (WGS) entry which is preliminary data.</text>
</comment>
<gene>
    <name evidence="3" type="ORF">LZ495_36820</name>
</gene>
<name>A0AA41Q7M9_9ACTN</name>
<organism evidence="3 4">
    <name type="scientific">Yinghuangia soli</name>
    <dbReference type="NCBI Taxonomy" id="2908204"/>
    <lineage>
        <taxon>Bacteria</taxon>
        <taxon>Bacillati</taxon>
        <taxon>Actinomycetota</taxon>
        <taxon>Actinomycetes</taxon>
        <taxon>Kitasatosporales</taxon>
        <taxon>Streptomycetaceae</taxon>
        <taxon>Yinghuangia</taxon>
    </lineage>
</organism>
<feature type="domain" description="DUF3592" evidence="2">
    <location>
        <begin position="168"/>
        <end position="232"/>
    </location>
</feature>
<dbReference type="InterPro" id="IPR021994">
    <property type="entry name" value="DUF3592"/>
</dbReference>
<dbReference type="Pfam" id="PF12158">
    <property type="entry name" value="DUF3592"/>
    <property type="match status" value="1"/>
</dbReference>
<keyword evidence="1" id="KW-0812">Transmembrane</keyword>
<reference evidence="3" key="1">
    <citation type="submission" date="2022-01" db="EMBL/GenBank/DDBJ databases">
        <title>Genome-Based Taxonomic Classification of the Phylum Actinobacteria.</title>
        <authorList>
            <person name="Gao Y."/>
        </authorList>
    </citation>
    <scope>NUCLEOTIDE SEQUENCE</scope>
    <source>
        <strain evidence="3">KLBMP 8922</strain>
    </source>
</reference>
<dbReference type="RefSeq" id="WP_235057520.1">
    <property type="nucleotide sequence ID" value="NZ_JAKFHA010000038.1"/>
</dbReference>
<sequence length="268" mass="29325">MVFRGRGTDARLDGDDLLLVGRRETMRIPLPAVDSVDRDEGSVDVVLRDGSRFRLRSGNPLAADAFVLSCRQRIQAVRRLPGVPRQVTVTPNPVQPGRDWRVREWNWWVLGLLAAYLAASVTLGIRYGTPAVVTALLGWLLPVFGIKGIHDSLRNLRRRRVLRRRGITVQAEPVRNDRVRQDDGRRVIVPVYRFPLMNGQIHEARSVFGAAAVAIAPGRPVDVTYDPQNPDVVTGPVKTGALAATVAALIGSVGLLAAFAAVWAAIVT</sequence>
<evidence type="ECO:0000313" key="3">
    <source>
        <dbReference type="EMBL" id="MCF2532747.1"/>
    </source>
</evidence>
<keyword evidence="1" id="KW-1133">Transmembrane helix</keyword>
<proteinExistence type="predicted"/>
<feature type="transmembrane region" description="Helical" evidence="1">
    <location>
        <begin position="131"/>
        <end position="150"/>
    </location>
</feature>
<feature type="transmembrane region" description="Helical" evidence="1">
    <location>
        <begin position="105"/>
        <end position="125"/>
    </location>
</feature>
<feature type="transmembrane region" description="Helical" evidence="1">
    <location>
        <begin position="241"/>
        <end position="266"/>
    </location>
</feature>
<keyword evidence="1" id="KW-0472">Membrane</keyword>
<protein>
    <recommendedName>
        <fullName evidence="2">DUF3592 domain-containing protein</fullName>
    </recommendedName>
</protein>